<dbReference type="EMBL" id="KV428161">
    <property type="protein sequence ID" value="KZT34889.1"/>
    <property type="molecule type" value="Genomic_DNA"/>
</dbReference>
<feature type="region of interest" description="Disordered" evidence="3">
    <location>
        <begin position="12"/>
        <end position="167"/>
    </location>
</feature>
<dbReference type="InterPro" id="IPR025160">
    <property type="entry name" value="AATF"/>
</dbReference>
<reference evidence="6 7" key="1">
    <citation type="journal article" date="2016" name="Mol. Biol. Evol.">
        <title>Comparative Genomics of Early-Diverging Mushroom-Forming Fungi Provides Insights into the Origins of Lignocellulose Decay Capabilities.</title>
        <authorList>
            <person name="Nagy L.G."/>
            <person name="Riley R."/>
            <person name="Tritt A."/>
            <person name="Adam C."/>
            <person name="Daum C."/>
            <person name="Floudas D."/>
            <person name="Sun H."/>
            <person name="Yadav J.S."/>
            <person name="Pangilinan J."/>
            <person name="Larsson K.H."/>
            <person name="Matsuura K."/>
            <person name="Barry K."/>
            <person name="Labutti K."/>
            <person name="Kuo R."/>
            <person name="Ohm R.A."/>
            <person name="Bhattacharya S.S."/>
            <person name="Shirouzu T."/>
            <person name="Yoshinaga Y."/>
            <person name="Martin F.M."/>
            <person name="Grigoriev I.V."/>
            <person name="Hibbett D.S."/>
        </authorList>
    </citation>
    <scope>NUCLEOTIDE SEQUENCE [LARGE SCALE GENOMIC DNA]</scope>
    <source>
        <strain evidence="6 7">HHB10207 ss-3</strain>
    </source>
</reference>
<feature type="compositionally biased region" description="Basic and acidic residues" evidence="3">
    <location>
        <begin position="59"/>
        <end position="79"/>
    </location>
</feature>
<dbReference type="GO" id="GO:0005730">
    <property type="term" value="C:nucleolus"/>
    <property type="evidence" value="ECO:0007669"/>
    <property type="project" value="TreeGrafter"/>
</dbReference>
<dbReference type="Pfam" id="PF08164">
    <property type="entry name" value="TRAUB"/>
    <property type="match status" value="1"/>
</dbReference>
<feature type="compositionally biased region" description="Polar residues" evidence="3">
    <location>
        <begin position="149"/>
        <end position="162"/>
    </location>
</feature>
<evidence type="ECO:0000259" key="4">
    <source>
        <dbReference type="Pfam" id="PF08164"/>
    </source>
</evidence>
<comment type="similarity">
    <text evidence="1">Belongs to the AATF family.</text>
</comment>
<dbReference type="OrthoDB" id="5783963at2759"/>
<dbReference type="STRING" id="1314776.A0A166A2F8"/>
<dbReference type="Proteomes" id="UP000076798">
    <property type="component" value="Unassembled WGS sequence"/>
</dbReference>
<accession>A0A166A2F8</accession>
<protein>
    <recommendedName>
        <fullName evidence="2">Protein BFR2</fullName>
    </recommendedName>
</protein>
<evidence type="ECO:0000313" key="7">
    <source>
        <dbReference type="Proteomes" id="UP000076798"/>
    </source>
</evidence>
<evidence type="ECO:0000256" key="1">
    <source>
        <dbReference type="ARBA" id="ARBA00008966"/>
    </source>
</evidence>
<dbReference type="AlphaFoldDB" id="A0A166A2F8"/>
<dbReference type="GO" id="GO:0000462">
    <property type="term" value="P:maturation of SSU-rRNA from tricistronic rRNA transcript (SSU-rRNA, 5.8S rRNA, LSU-rRNA)"/>
    <property type="evidence" value="ECO:0007669"/>
    <property type="project" value="TreeGrafter"/>
</dbReference>
<evidence type="ECO:0000256" key="3">
    <source>
        <dbReference type="SAM" id="MobiDB-lite"/>
    </source>
</evidence>
<dbReference type="Pfam" id="PF13339">
    <property type="entry name" value="AATF-Che1"/>
    <property type="match status" value="1"/>
</dbReference>
<feature type="compositionally biased region" description="Acidic residues" evidence="3">
    <location>
        <begin position="80"/>
        <end position="125"/>
    </location>
</feature>
<dbReference type="PANTHER" id="PTHR15565:SF0">
    <property type="entry name" value="PROTEIN AATF"/>
    <property type="match status" value="1"/>
</dbReference>
<evidence type="ECO:0000313" key="6">
    <source>
        <dbReference type="EMBL" id="KZT34889.1"/>
    </source>
</evidence>
<feature type="domain" description="Apoptosis-antagonizing transcription factor C-terminal" evidence="4">
    <location>
        <begin position="375"/>
        <end position="451"/>
    </location>
</feature>
<sequence>MSKPSLLQQIAELENSAPAEADPENSYGVAERVGRDGGEGEQNVGREHYVEVDTSTLRKRLDIVSDPKYEGVRVSRKDIMEDDGDESGDDDGAQDEEDEDEVPTSSAEEEPEEEIAQHEDEEADSGTDNITKVQFSTSTQENGRVGSVRLSSTAENIATPTASGREPDIVKGKAISRQLTIWNSLLDARIKIQKAISLCNTLPEPSELDTHLSRTEAQDPLRRLLDETLLLSEDLFDLQERVLNSNESIELPPRKRRRLDTDDSNPDWEEILTESMQDWTALEVCSHPHLIRTLHKWSTKVNSVAPSALLPSSRNAFRSNASTQLRGVAEVLRDDRTVAKSRVPRGEVRRIGHAEEPLDPGSVELDGFFEDGDFYQQMLRDVIDSKGGLSGGSTDINDRPKKIKKKVDTKASKGRKLRYDVHEKLQHFMVPVPNATGWHDEQIDELFSSLLGRTEEVVSKADGLNPLKDGFRLFG</sequence>
<proteinExistence type="inferred from homology"/>
<organism evidence="6 7">
    <name type="scientific">Sistotremastrum suecicum HHB10207 ss-3</name>
    <dbReference type="NCBI Taxonomy" id="1314776"/>
    <lineage>
        <taxon>Eukaryota</taxon>
        <taxon>Fungi</taxon>
        <taxon>Dikarya</taxon>
        <taxon>Basidiomycota</taxon>
        <taxon>Agaricomycotina</taxon>
        <taxon>Agaricomycetes</taxon>
        <taxon>Sistotremastrales</taxon>
        <taxon>Sistotremastraceae</taxon>
        <taxon>Sistotremastrum</taxon>
    </lineage>
</organism>
<feature type="domain" description="AATF leucine zipper-containing" evidence="5">
    <location>
        <begin position="168"/>
        <end position="300"/>
    </location>
</feature>
<keyword evidence="7" id="KW-1185">Reference proteome</keyword>
<dbReference type="PANTHER" id="PTHR15565">
    <property type="entry name" value="AATF PROTEIN APOPTOSIS ANTAGONIZING TRANSCRIPTION FACTOR"/>
    <property type="match status" value="1"/>
</dbReference>
<feature type="compositionally biased region" description="Basic and acidic residues" evidence="3">
    <location>
        <begin position="32"/>
        <end position="51"/>
    </location>
</feature>
<evidence type="ECO:0000256" key="2">
    <source>
        <dbReference type="ARBA" id="ARBA00013850"/>
    </source>
</evidence>
<feature type="compositionally biased region" description="Polar residues" evidence="3">
    <location>
        <begin position="126"/>
        <end position="142"/>
    </location>
</feature>
<evidence type="ECO:0000259" key="5">
    <source>
        <dbReference type="Pfam" id="PF13339"/>
    </source>
</evidence>
<dbReference type="InterPro" id="IPR012617">
    <property type="entry name" value="AATF_C"/>
</dbReference>
<dbReference type="InterPro" id="IPR039223">
    <property type="entry name" value="AATF/Bfr2"/>
</dbReference>
<gene>
    <name evidence="6" type="ORF">SISSUDRAFT_1052195</name>
</gene>
<name>A0A166A2F8_9AGAM</name>